<evidence type="ECO:0000256" key="2">
    <source>
        <dbReference type="ARBA" id="ARBA00007118"/>
    </source>
</evidence>
<dbReference type="EMBL" id="CP036273">
    <property type="protein sequence ID" value="QDU22887.1"/>
    <property type="molecule type" value="Genomic_DNA"/>
</dbReference>
<dbReference type="GO" id="GO:0016491">
    <property type="term" value="F:oxidoreductase activity"/>
    <property type="evidence" value="ECO:0007669"/>
    <property type="project" value="UniProtKB-KW"/>
</dbReference>
<feature type="domain" description="Nitroreductase" evidence="7">
    <location>
        <begin position="12"/>
        <end position="190"/>
    </location>
</feature>
<evidence type="ECO:0000313" key="8">
    <source>
        <dbReference type="EMBL" id="QDU22887.1"/>
    </source>
</evidence>
<accession>A0A517XZF3</accession>
<dbReference type="SUPFAM" id="SSF55469">
    <property type="entry name" value="FMN-dependent nitroreductase-like"/>
    <property type="match status" value="1"/>
</dbReference>
<dbReference type="InterPro" id="IPR029479">
    <property type="entry name" value="Nitroreductase"/>
</dbReference>
<comment type="similarity">
    <text evidence="2">Belongs to the nitroreductase family.</text>
</comment>
<keyword evidence="3" id="KW-0285">Flavoprotein</keyword>
<organism evidence="8 9">
    <name type="scientific">Urbifossiella limnaea</name>
    <dbReference type="NCBI Taxonomy" id="2528023"/>
    <lineage>
        <taxon>Bacteria</taxon>
        <taxon>Pseudomonadati</taxon>
        <taxon>Planctomycetota</taxon>
        <taxon>Planctomycetia</taxon>
        <taxon>Gemmatales</taxon>
        <taxon>Gemmataceae</taxon>
        <taxon>Urbifossiella</taxon>
    </lineage>
</organism>
<dbReference type="PANTHER" id="PTHR43673">
    <property type="entry name" value="NAD(P)H NITROREDUCTASE YDGI-RELATED"/>
    <property type="match status" value="1"/>
</dbReference>
<dbReference type="RefSeq" id="WP_145242999.1">
    <property type="nucleotide sequence ID" value="NZ_CP036273.1"/>
</dbReference>
<evidence type="ECO:0000313" key="9">
    <source>
        <dbReference type="Proteomes" id="UP000319576"/>
    </source>
</evidence>
<evidence type="ECO:0000256" key="1">
    <source>
        <dbReference type="ARBA" id="ARBA00001917"/>
    </source>
</evidence>
<dbReference type="CDD" id="cd02149">
    <property type="entry name" value="NfsB-like"/>
    <property type="match status" value="1"/>
</dbReference>
<keyword evidence="4" id="KW-0288">FMN</keyword>
<dbReference type="Gene3D" id="3.40.109.10">
    <property type="entry name" value="NADH Oxidase"/>
    <property type="match status" value="1"/>
</dbReference>
<evidence type="ECO:0000256" key="3">
    <source>
        <dbReference type="ARBA" id="ARBA00022630"/>
    </source>
</evidence>
<dbReference type="Pfam" id="PF00881">
    <property type="entry name" value="Nitroreductase"/>
    <property type="match status" value="1"/>
</dbReference>
<keyword evidence="9" id="KW-1185">Reference proteome</keyword>
<keyword evidence="5" id="KW-0521">NADP</keyword>
<reference evidence="8 9" key="1">
    <citation type="submission" date="2019-02" db="EMBL/GenBank/DDBJ databases">
        <title>Deep-cultivation of Planctomycetes and their phenomic and genomic characterization uncovers novel biology.</title>
        <authorList>
            <person name="Wiegand S."/>
            <person name="Jogler M."/>
            <person name="Boedeker C."/>
            <person name="Pinto D."/>
            <person name="Vollmers J."/>
            <person name="Rivas-Marin E."/>
            <person name="Kohn T."/>
            <person name="Peeters S.H."/>
            <person name="Heuer A."/>
            <person name="Rast P."/>
            <person name="Oberbeckmann S."/>
            <person name="Bunk B."/>
            <person name="Jeske O."/>
            <person name="Meyerdierks A."/>
            <person name="Storesund J.E."/>
            <person name="Kallscheuer N."/>
            <person name="Luecker S."/>
            <person name="Lage O.M."/>
            <person name="Pohl T."/>
            <person name="Merkel B.J."/>
            <person name="Hornburger P."/>
            <person name="Mueller R.-W."/>
            <person name="Bruemmer F."/>
            <person name="Labrenz M."/>
            <person name="Spormann A.M."/>
            <person name="Op den Camp H."/>
            <person name="Overmann J."/>
            <person name="Amann R."/>
            <person name="Jetten M.S.M."/>
            <person name="Mascher T."/>
            <person name="Medema M.H."/>
            <person name="Devos D.P."/>
            <person name="Kaster A.-K."/>
            <person name="Ovreas L."/>
            <person name="Rohde M."/>
            <person name="Galperin M.Y."/>
            <person name="Jogler C."/>
        </authorList>
    </citation>
    <scope>NUCLEOTIDE SEQUENCE [LARGE SCALE GENOMIC DNA]</scope>
    <source>
        <strain evidence="8 9">ETA_A1</strain>
    </source>
</reference>
<dbReference type="KEGG" id="uli:ETAA1_48760"/>
<dbReference type="InterPro" id="IPR033878">
    <property type="entry name" value="NfsB-like"/>
</dbReference>
<evidence type="ECO:0000256" key="4">
    <source>
        <dbReference type="ARBA" id="ARBA00022643"/>
    </source>
</evidence>
<protein>
    <submittedName>
        <fullName evidence="8">NAD(P)H nitroreductase YfkO</fullName>
        <ecNumber evidence="8">1.-.-.-</ecNumber>
    </submittedName>
</protein>
<comment type="cofactor">
    <cofactor evidence="1">
        <name>FMN</name>
        <dbReference type="ChEBI" id="CHEBI:58210"/>
    </cofactor>
</comment>
<evidence type="ECO:0000256" key="5">
    <source>
        <dbReference type="ARBA" id="ARBA00022857"/>
    </source>
</evidence>
<evidence type="ECO:0000259" key="7">
    <source>
        <dbReference type="Pfam" id="PF00881"/>
    </source>
</evidence>
<dbReference type="AlphaFoldDB" id="A0A517XZF3"/>
<name>A0A517XZF3_9BACT</name>
<dbReference type="OrthoDB" id="9812105at2"/>
<dbReference type="PANTHER" id="PTHR43673:SF2">
    <property type="entry name" value="NITROREDUCTASE"/>
    <property type="match status" value="1"/>
</dbReference>
<dbReference type="Proteomes" id="UP000319576">
    <property type="component" value="Chromosome"/>
</dbReference>
<sequence length="214" mass="22969">MTATPDDVLAPLRWRYATKQFDPARKIDPATWATLEQAAVLAPSSFGLQPWTFVVVTDPAVRTRLHPVSWGQPQVLDASHLVVFAAKNPPTAADVTRHVANAEAVRGQAAGSLDALRDRILGTLAKQSPADAHAWAARQCYIALGVFLSAAARLGVDACPMEGFQPEKYDEILGLTAKGLRSVVIATAGYRSPADKYAAASKVRFPVDDVVIRV</sequence>
<proteinExistence type="inferred from homology"/>
<dbReference type="InterPro" id="IPR000415">
    <property type="entry name" value="Nitroreductase-like"/>
</dbReference>
<evidence type="ECO:0000256" key="6">
    <source>
        <dbReference type="ARBA" id="ARBA00023002"/>
    </source>
</evidence>
<keyword evidence="6 8" id="KW-0560">Oxidoreductase</keyword>
<dbReference type="EC" id="1.-.-.-" evidence="8"/>
<gene>
    <name evidence="8" type="primary">yfkO</name>
    <name evidence="8" type="ORF">ETAA1_48760</name>
</gene>